<dbReference type="InterPro" id="IPR009057">
    <property type="entry name" value="Homeodomain-like_sf"/>
</dbReference>
<evidence type="ECO:0000256" key="3">
    <source>
        <dbReference type="SAM" id="MobiDB-lite"/>
    </source>
</evidence>
<evidence type="ECO:0000256" key="2">
    <source>
        <dbReference type="PROSITE-ProRule" id="PRU00108"/>
    </source>
</evidence>
<keyword evidence="2" id="KW-0238">DNA-binding</keyword>
<accession>A0AA39H5S1</accession>
<feature type="compositionally biased region" description="Basic and acidic residues" evidence="3">
    <location>
        <begin position="178"/>
        <end position="196"/>
    </location>
</feature>
<evidence type="ECO:0000259" key="4">
    <source>
        <dbReference type="PROSITE" id="PS50071"/>
    </source>
</evidence>
<reference evidence="5" key="1">
    <citation type="submission" date="2023-06" db="EMBL/GenBank/DDBJ databases">
        <title>Genomic analysis of the entomopathogenic nematode Steinernema hermaphroditum.</title>
        <authorList>
            <person name="Schwarz E.M."/>
            <person name="Heppert J.K."/>
            <person name="Baniya A."/>
            <person name="Schwartz H.T."/>
            <person name="Tan C.-H."/>
            <person name="Antoshechkin I."/>
            <person name="Sternberg P.W."/>
            <person name="Goodrich-Blair H."/>
            <person name="Dillman A.R."/>
        </authorList>
    </citation>
    <scope>NUCLEOTIDE SEQUENCE</scope>
    <source>
        <strain evidence="5">PS9179</strain>
        <tissue evidence="5">Whole animal</tissue>
    </source>
</reference>
<feature type="DNA-binding region" description="Homeobox" evidence="2">
    <location>
        <begin position="109"/>
        <end position="179"/>
    </location>
</feature>
<proteinExistence type="predicted"/>
<keyword evidence="2" id="KW-0371">Homeobox</keyword>
<dbReference type="Proteomes" id="UP001175271">
    <property type="component" value="Unassembled WGS sequence"/>
</dbReference>
<dbReference type="PROSITE" id="PS50071">
    <property type="entry name" value="HOMEOBOX_2"/>
    <property type="match status" value="1"/>
</dbReference>
<dbReference type="EMBL" id="JAUCMV010000005">
    <property type="protein sequence ID" value="KAK0399760.1"/>
    <property type="molecule type" value="Genomic_DNA"/>
</dbReference>
<comment type="caution">
    <text evidence="5">The sequence shown here is derived from an EMBL/GenBank/DDBJ whole genome shotgun (WGS) entry which is preliminary data.</text>
</comment>
<dbReference type="InterPro" id="IPR001356">
    <property type="entry name" value="HD"/>
</dbReference>
<dbReference type="GO" id="GO:0005634">
    <property type="term" value="C:nucleus"/>
    <property type="evidence" value="ECO:0007669"/>
    <property type="project" value="UniProtKB-SubCell"/>
</dbReference>
<feature type="region of interest" description="Disordered" evidence="3">
    <location>
        <begin position="172"/>
        <end position="204"/>
    </location>
</feature>
<organism evidence="5 6">
    <name type="scientific">Steinernema hermaphroditum</name>
    <dbReference type="NCBI Taxonomy" id="289476"/>
    <lineage>
        <taxon>Eukaryota</taxon>
        <taxon>Metazoa</taxon>
        <taxon>Ecdysozoa</taxon>
        <taxon>Nematoda</taxon>
        <taxon>Chromadorea</taxon>
        <taxon>Rhabditida</taxon>
        <taxon>Tylenchina</taxon>
        <taxon>Panagrolaimomorpha</taxon>
        <taxon>Strongyloidoidea</taxon>
        <taxon>Steinernematidae</taxon>
        <taxon>Steinernema</taxon>
    </lineage>
</organism>
<dbReference type="AlphaFoldDB" id="A0AA39H5S1"/>
<keyword evidence="6" id="KW-1185">Reference proteome</keyword>
<feature type="domain" description="Homeobox" evidence="4">
    <location>
        <begin position="107"/>
        <end position="178"/>
    </location>
</feature>
<evidence type="ECO:0000313" key="6">
    <source>
        <dbReference type="Proteomes" id="UP001175271"/>
    </source>
</evidence>
<keyword evidence="2" id="KW-0539">Nucleus</keyword>
<dbReference type="Gene3D" id="1.10.10.60">
    <property type="entry name" value="Homeodomain-like"/>
    <property type="match status" value="1"/>
</dbReference>
<dbReference type="SUPFAM" id="SSF46689">
    <property type="entry name" value="Homeodomain-like"/>
    <property type="match status" value="1"/>
</dbReference>
<comment type="subcellular location">
    <subcellularLocation>
        <location evidence="1 2">Nucleus</location>
    </subcellularLocation>
</comment>
<evidence type="ECO:0000313" key="5">
    <source>
        <dbReference type="EMBL" id="KAK0399760.1"/>
    </source>
</evidence>
<name>A0AA39H5S1_9BILA</name>
<evidence type="ECO:0000256" key="1">
    <source>
        <dbReference type="ARBA" id="ARBA00004123"/>
    </source>
</evidence>
<sequence length="204" mass="23265">MSAVEVSSPAAIAEEQCHDAEIAALLNEVIDEVERVVEKDSIKRSNLPKKALNRIRSIFQRKKKVVAEPVEISRSQSEQVVKKSPDTDAEIADLLNDVIDEVERLVDEDSTDRPRLPQKALKRIRSMFHRNKKVAEKPVITKSHSELEELKVETEKSGLNIQRIMNWFQKQRGKLRKNTQEGKVTEESAEECKPVENDDSELNA</sequence>
<gene>
    <name evidence="5" type="ORF">QR680_003200</name>
</gene>
<dbReference type="GO" id="GO:0003677">
    <property type="term" value="F:DNA binding"/>
    <property type="evidence" value="ECO:0007669"/>
    <property type="project" value="UniProtKB-UniRule"/>
</dbReference>
<protein>
    <recommendedName>
        <fullName evidence="4">Homeobox domain-containing protein</fullName>
    </recommendedName>
</protein>
<dbReference type="CDD" id="cd00086">
    <property type="entry name" value="homeodomain"/>
    <property type="match status" value="1"/>
</dbReference>